<dbReference type="InParanoid" id="A0A0C3NDZ3"/>
<protein>
    <submittedName>
        <fullName evidence="1">Uncharacterized protein</fullName>
    </submittedName>
</protein>
<evidence type="ECO:0000313" key="2">
    <source>
        <dbReference type="Proteomes" id="UP000054217"/>
    </source>
</evidence>
<name>A0A0C3NDZ3_PISTI</name>
<proteinExistence type="predicted"/>
<keyword evidence="2" id="KW-1185">Reference proteome</keyword>
<evidence type="ECO:0000313" key="1">
    <source>
        <dbReference type="EMBL" id="KIN94005.1"/>
    </source>
</evidence>
<dbReference type="HOGENOM" id="CLU_2334501_0_0_1"/>
<dbReference type="OrthoDB" id="2676086at2759"/>
<gene>
    <name evidence="1" type="ORF">M404DRAFT_414826</name>
</gene>
<accession>A0A0C3NDZ3</accession>
<reference evidence="1 2" key="1">
    <citation type="submission" date="2014-04" db="EMBL/GenBank/DDBJ databases">
        <authorList>
            <consortium name="DOE Joint Genome Institute"/>
            <person name="Kuo A."/>
            <person name="Kohler A."/>
            <person name="Costa M.D."/>
            <person name="Nagy L.G."/>
            <person name="Floudas D."/>
            <person name="Copeland A."/>
            <person name="Barry K.W."/>
            <person name="Cichocki N."/>
            <person name="Veneault-Fourrey C."/>
            <person name="LaButti K."/>
            <person name="Lindquist E.A."/>
            <person name="Lipzen A."/>
            <person name="Lundell T."/>
            <person name="Morin E."/>
            <person name="Murat C."/>
            <person name="Sun H."/>
            <person name="Tunlid A."/>
            <person name="Henrissat B."/>
            <person name="Grigoriev I.V."/>
            <person name="Hibbett D.S."/>
            <person name="Martin F."/>
            <person name="Nordberg H.P."/>
            <person name="Cantor M.N."/>
            <person name="Hua S.X."/>
        </authorList>
    </citation>
    <scope>NUCLEOTIDE SEQUENCE [LARGE SCALE GENOMIC DNA]</scope>
    <source>
        <strain evidence="1 2">Marx 270</strain>
    </source>
</reference>
<sequence length="98" mass="11373">MILDIDQVIDCIVRNEKLSYQVAETRRQALHEIRGIFQETLTEPVNDDQAHLRRIMADAEAHTSKYDLLLSELAVPTLGHKKLELRVHWKNMANNQVL</sequence>
<dbReference type="EMBL" id="KN832119">
    <property type="protein sequence ID" value="KIN94005.1"/>
    <property type="molecule type" value="Genomic_DNA"/>
</dbReference>
<dbReference type="Proteomes" id="UP000054217">
    <property type="component" value="Unassembled WGS sequence"/>
</dbReference>
<reference evidence="2" key="2">
    <citation type="submission" date="2015-01" db="EMBL/GenBank/DDBJ databases">
        <title>Evolutionary Origins and Diversification of the Mycorrhizal Mutualists.</title>
        <authorList>
            <consortium name="DOE Joint Genome Institute"/>
            <consortium name="Mycorrhizal Genomics Consortium"/>
            <person name="Kohler A."/>
            <person name="Kuo A."/>
            <person name="Nagy L.G."/>
            <person name="Floudas D."/>
            <person name="Copeland A."/>
            <person name="Barry K.W."/>
            <person name="Cichocki N."/>
            <person name="Veneault-Fourrey C."/>
            <person name="LaButti K."/>
            <person name="Lindquist E.A."/>
            <person name="Lipzen A."/>
            <person name="Lundell T."/>
            <person name="Morin E."/>
            <person name="Murat C."/>
            <person name="Riley R."/>
            <person name="Ohm R."/>
            <person name="Sun H."/>
            <person name="Tunlid A."/>
            <person name="Henrissat B."/>
            <person name="Grigoriev I.V."/>
            <person name="Hibbett D.S."/>
            <person name="Martin F."/>
        </authorList>
    </citation>
    <scope>NUCLEOTIDE SEQUENCE [LARGE SCALE GENOMIC DNA]</scope>
    <source>
        <strain evidence="2">Marx 270</strain>
    </source>
</reference>
<dbReference type="AlphaFoldDB" id="A0A0C3NDZ3"/>
<organism evidence="1 2">
    <name type="scientific">Pisolithus tinctorius Marx 270</name>
    <dbReference type="NCBI Taxonomy" id="870435"/>
    <lineage>
        <taxon>Eukaryota</taxon>
        <taxon>Fungi</taxon>
        <taxon>Dikarya</taxon>
        <taxon>Basidiomycota</taxon>
        <taxon>Agaricomycotina</taxon>
        <taxon>Agaricomycetes</taxon>
        <taxon>Agaricomycetidae</taxon>
        <taxon>Boletales</taxon>
        <taxon>Sclerodermatineae</taxon>
        <taxon>Pisolithaceae</taxon>
        <taxon>Pisolithus</taxon>
    </lineage>
</organism>